<dbReference type="SUPFAM" id="SSF47413">
    <property type="entry name" value="lambda repressor-like DNA-binding domains"/>
    <property type="match status" value="1"/>
</dbReference>
<dbReference type="SMART" id="SM00354">
    <property type="entry name" value="HTH_LACI"/>
    <property type="match status" value="1"/>
</dbReference>
<evidence type="ECO:0000256" key="2">
    <source>
        <dbReference type="ARBA" id="ARBA00023125"/>
    </source>
</evidence>
<dbReference type="Pfam" id="PF13377">
    <property type="entry name" value="Peripla_BP_3"/>
    <property type="match status" value="1"/>
</dbReference>
<dbReference type="PANTHER" id="PTHR30146:SF109">
    <property type="entry name" value="HTH-TYPE TRANSCRIPTIONAL REGULATOR GALS"/>
    <property type="match status" value="1"/>
</dbReference>
<dbReference type="Gene3D" id="3.40.50.2300">
    <property type="match status" value="2"/>
</dbReference>
<sequence length="338" mass="35568">MTWDRAVTRNDVARYAQVSPAVVSYVVNKGPKRVRPETEARVLEAIRVLGYRPNAAARALKLRSQEIFGLVLSSGGNALFVELANAIEDAAKAERFAVILTNSRASAAKEREHLRNLVARQVDGILLASVDAVPDISDVSAAGVPIVLLDNTGTVPAVPSLGADLEGGAYAAVSHLIGHGHQRIGMISGPPGDHPDGRETGWLRALSEHGLPEGPLLPAKVSRFGGYQAARRMLAFPGAPTAIFTSGDAQAVGALRAIHEAGKHIPEDVAVISFDGSTEAEYTWPPLSTMRQPVDEIARDAVTALLALKAGGGTPPQHRHYTTTLQARGSCGCADTPA</sequence>
<evidence type="ECO:0000256" key="3">
    <source>
        <dbReference type="ARBA" id="ARBA00023163"/>
    </source>
</evidence>
<evidence type="ECO:0000256" key="1">
    <source>
        <dbReference type="ARBA" id="ARBA00023015"/>
    </source>
</evidence>
<dbReference type="GO" id="GO:0003700">
    <property type="term" value="F:DNA-binding transcription factor activity"/>
    <property type="evidence" value="ECO:0007669"/>
    <property type="project" value="TreeGrafter"/>
</dbReference>
<organism evidence="5 6">
    <name type="scientific">Nonomuraea diastatica</name>
    <dbReference type="NCBI Taxonomy" id="1848329"/>
    <lineage>
        <taxon>Bacteria</taxon>
        <taxon>Bacillati</taxon>
        <taxon>Actinomycetota</taxon>
        <taxon>Actinomycetes</taxon>
        <taxon>Streptosporangiales</taxon>
        <taxon>Streptosporangiaceae</taxon>
        <taxon>Nonomuraea</taxon>
    </lineage>
</organism>
<evidence type="ECO:0000313" key="5">
    <source>
        <dbReference type="EMBL" id="TDD21506.1"/>
    </source>
</evidence>
<dbReference type="InterPro" id="IPR000843">
    <property type="entry name" value="HTH_LacI"/>
</dbReference>
<feature type="domain" description="HTH lacI-type" evidence="4">
    <location>
        <begin position="7"/>
        <end position="62"/>
    </location>
</feature>
<keyword evidence="2" id="KW-0238">DNA-binding</keyword>
<dbReference type="AlphaFoldDB" id="A0A4R4WUZ2"/>
<dbReference type="Pfam" id="PF00356">
    <property type="entry name" value="LacI"/>
    <property type="match status" value="1"/>
</dbReference>
<dbReference type="SUPFAM" id="SSF53822">
    <property type="entry name" value="Periplasmic binding protein-like I"/>
    <property type="match status" value="1"/>
</dbReference>
<keyword evidence="3" id="KW-0804">Transcription</keyword>
<evidence type="ECO:0000259" key="4">
    <source>
        <dbReference type="PROSITE" id="PS50932"/>
    </source>
</evidence>
<gene>
    <name evidence="5" type="ORF">E1294_14635</name>
</gene>
<dbReference type="GO" id="GO:0000976">
    <property type="term" value="F:transcription cis-regulatory region binding"/>
    <property type="evidence" value="ECO:0007669"/>
    <property type="project" value="TreeGrafter"/>
</dbReference>
<reference evidence="5 6" key="1">
    <citation type="submission" date="2019-03" db="EMBL/GenBank/DDBJ databases">
        <title>Draft genome sequences of novel Actinobacteria.</title>
        <authorList>
            <person name="Sahin N."/>
            <person name="Ay H."/>
            <person name="Saygin H."/>
        </authorList>
    </citation>
    <scope>NUCLEOTIDE SEQUENCE [LARGE SCALE GENOMIC DNA]</scope>
    <source>
        <strain evidence="5 6">KC712</strain>
    </source>
</reference>
<dbReference type="EMBL" id="SMKP01000034">
    <property type="protein sequence ID" value="TDD21506.1"/>
    <property type="molecule type" value="Genomic_DNA"/>
</dbReference>
<dbReference type="InterPro" id="IPR010982">
    <property type="entry name" value="Lambda_DNA-bd_dom_sf"/>
</dbReference>
<dbReference type="InterPro" id="IPR046335">
    <property type="entry name" value="LacI/GalR-like_sensor"/>
</dbReference>
<dbReference type="InterPro" id="IPR028082">
    <property type="entry name" value="Peripla_BP_I"/>
</dbReference>
<dbReference type="Proteomes" id="UP000294543">
    <property type="component" value="Unassembled WGS sequence"/>
</dbReference>
<accession>A0A4R4WUZ2</accession>
<dbReference type="RefSeq" id="WP_132508779.1">
    <property type="nucleotide sequence ID" value="NZ_SMKP01000034.1"/>
</dbReference>
<dbReference type="CDD" id="cd01392">
    <property type="entry name" value="HTH_LacI"/>
    <property type="match status" value="1"/>
</dbReference>
<protein>
    <submittedName>
        <fullName evidence="5">LacI family transcriptional regulator</fullName>
    </submittedName>
</protein>
<proteinExistence type="predicted"/>
<comment type="caution">
    <text evidence="5">The sequence shown here is derived from an EMBL/GenBank/DDBJ whole genome shotgun (WGS) entry which is preliminary data.</text>
</comment>
<name>A0A4R4WUZ2_9ACTN</name>
<keyword evidence="1" id="KW-0805">Transcription regulation</keyword>
<dbReference type="PANTHER" id="PTHR30146">
    <property type="entry name" value="LACI-RELATED TRANSCRIPTIONAL REPRESSOR"/>
    <property type="match status" value="1"/>
</dbReference>
<evidence type="ECO:0000313" key="6">
    <source>
        <dbReference type="Proteomes" id="UP000294543"/>
    </source>
</evidence>
<dbReference type="PROSITE" id="PS50932">
    <property type="entry name" value="HTH_LACI_2"/>
    <property type="match status" value="1"/>
</dbReference>
<dbReference type="CDD" id="cd06267">
    <property type="entry name" value="PBP1_LacI_sugar_binding-like"/>
    <property type="match status" value="1"/>
</dbReference>
<dbReference type="Gene3D" id="1.10.260.40">
    <property type="entry name" value="lambda repressor-like DNA-binding domains"/>
    <property type="match status" value="1"/>
</dbReference>
<dbReference type="OrthoDB" id="9785139at2"/>
<keyword evidence="6" id="KW-1185">Reference proteome</keyword>